<protein>
    <submittedName>
        <fullName evidence="2">Uncharacterized protein</fullName>
    </submittedName>
</protein>
<dbReference type="Proteomes" id="UP000220527">
    <property type="component" value="Unassembled WGS sequence"/>
</dbReference>
<feature type="transmembrane region" description="Helical" evidence="1">
    <location>
        <begin position="50"/>
        <end position="79"/>
    </location>
</feature>
<feature type="transmembrane region" description="Helical" evidence="1">
    <location>
        <begin position="12"/>
        <end position="38"/>
    </location>
</feature>
<evidence type="ECO:0000256" key="1">
    <source>
        <dbReference type="SAM" id="Phobius"/>
    </source>
</evidence>
<keyword evidence="1" id="KW-1133">Transmembrane helix</keyword>
<keyword evidence="3" id="KW-1185">Reference proteome</keyword>
<name>A0A2A6RDH2_9CHLR</name>
<dbReference type="AlphaFoldDB" id="A0A2A6RDH2"/>
<comment type="caution">
    <text evidence="2">The sequence shown here is derived from an EMBL/GenBank/DDBJ whole genome shotgun (WGS) entry which is preliminary data.</text>
</comment>
<reference evidence="3" key="1">
    <citation type="submission" date="2017-08" db="EMBL/GenBank/DDBJ databases">
        <authorList>
            <person name="Grouzdev D.S."/>
            <person name="Gaisin V.A."/>
            <person name="Rysina M.S."/>
            <person name="Gorlenko V.M."/>
        </authorList>
    </citation>
    <scope>NUCLEOTIDE SEQUENCE [LARGE SCALE GENOMIC DNA]</scope>
    <source>
        <strain evidence="3">Kir15-3F</strain>
    </source>
</reference>
<evidence type="ECO:0000313" key="3">
    <source>
        <dbReference type="Proteomes" id="UP000220527"/>
    </source>
</evidence>
<organism evidence="2 3">
    <name type="scientific">Candidatus Viridilinea mediisalina</name>
    <dbReference type="NCBI Taxonomy" id="2024553"/>
    <lineage>
        <taxon>Bacteria</taxon>
        <taxon>Bacillati</taxon>
        <taxon>Chloroflexota</taxon>
        <taxon>Chloroflexia</taxon>
        <taxon>Chloroflexales</taxon>
        <taxon>Chloroflexineae</taxon>
        <taxon>Oscillochloridaceae</taxon>
        <taxon>Candidatus Viridilinea</taxon>
    </lineage>
</organism>
<dbReference type="EMBL" id="NQWI01000204">
    <property type="protein sequence ID" value="PDW00054.1"/>
    <property type="molecule type" value="Genomic_DNA"/>
</dbReference>
<keyword evidence="1" id="KW-0812">Transmembrane</keyword>
<proteinExistence type="predicted"/>
<keyword evidence="1" id="KW-0472">Membrane</keyword>
<evidence type="ECO:0000313" key="2">
    <source>
        <dbReference type="EMBL" id="PDW00054.1"/>
    </source>
</evidence>
<gene>
    <name evidence="2" type="ORF">CJ255_21180</name>
</gene>
<sequence>MLTIVAANLAITYLGIVPVGFGLMAPAGVYFAGLAFSLRDALHETLGRRWVVGAILLGALLSAVLSPQLALASGLAFLVSELADYAVYAPLRAHLVTPFCSVTLPS</sequence>
<accession>A0A2A6RDH2</accession>